<gene>
    <name evidence="1" type="ORF">DPMN_160758</name>
</gene>
<comment type="caution">
    <text evidence="1">The sequence shown here is derived from an EMBL/GenBank/DDBJ whole genome shotgun (WGS) entry which is preliminary data.</text>
</comment>
<evidence type="ECO:0000313" key="2">
    <source>
        <dbReference type="Proteomes" id="UP000828390"/>
    </source>
</evidence>
<name>A0A9D4ISV0_DREPO</name>
<dbReference type="EMBL" id="JAIWYP010000008">
    <property type="protein sequence ID" value="KAH3782838.1"/>
    <property type="molecule type" value="Genomic_DNA"/>
</dbReference>
<organism evidence="1 2">
    <name type="scientific">Dreissena polymorpha</name>
    <name type="common">Zebra mussel</name>
    <name type="synonym">Mytilus polymorpha</name>
    <dbReference type="NCBI Taxonomy" id="45954"/>
    <lineage>
        <taxon>Eukaryota</taxon>
        <taxon>Metazoa</taxon>
        <taxon>Spiralia</taxon>
        <taxon>Lophotrochozoa</taxon>
        <taxon>Mollusca</taxon>
        <taxon>Bivalvia</taxon>
        <taxon>Autobranchia</taxon>
        <taxon>Heteroconchia</taxon>
        <taxon>Euheterodonta</taxon>
        <taxon>Imparidentia</taxon>
        <taxon>Neoheterodontei</taxon>
        <taxon>Myida</taxon>
        <taxon>Dreissenoidea</taxon>
        <taxon>Dreissenidae</taxon>
        <taxon>Dreissena</taxon>
    </lineage>
</organism>
<accession>A0A9D4ISV0</accession>
<evidence type="ECO:0000313" key="1">
    <source>
        <dbReference type="EMBL" id="KAH3782838.1"/>
    </source>
</evidence>
<dbReference type="Proteomes" id="UP000828390">
    <property type="component" value="Unassembled WGS sequence"/>
</dbReference>
<sequence length="151" mass="17074">MTLYANISEVHSGEAEASIQATVSLETSTFEDNGTEQITSFKDLSNCGNTYLSTFDKKQLIPQTLYKEAMRKEVFARERPNAFVVVGSITGIPVPGLQRLVMKVYPGDQKLEGRSWTRWRLVLQAFHHIRLIIVKSQNAMEKTDIQLPLSK</sequence>
<proteinExistence type="predicted"/>
<reference evidence="1" key="1">
    <citation type="journal article" date="2019" name="bioRxiv">
        <title>The Genome of the Zebra Mussel, Dreissena polymorpha: A Resource for Invasive Species Research.</title>
        <authorList>
            <person name="McCartney M.A."/>
            <person name="Auch B."/>
            <person name="Kono T."/>
            <person name="Mallez S."/>
            <person name="Zhang Y."/>
            <person name="Obille A."/>
            <person name="Becker A."/>
            <person name="Abrahante J.E."/>
            <person name="Garbe J."/>
            <person name="Badalamenti J.P."/>
            <person name="Herman A."/>
            <person name="Mangelson H."/>
            <person name="Liachko I."/>
            <person name="Sullivan S."/>
            <person name="Sone E.D."/>
            <person name="Koren S."/>
            <person name="Silverstein K.A.T."/>
            <person name="Beckman K.B."/>
            <person name="Gohl D.M."/>
        </authorList>
    </citation>
    <scope>NUCLEOTIDE SEQUENCE</scope>
    <source>
        <strain evidence="1">Duluth1</strain>
        <tissue evidence="1">Whole animal</tissue>
    </source>
</reference>
<protein>
    <submittedName>
        <fullName evidence="1">Uncharacterized protein</fullName>
    </submittedName>
</protein>
<dbReference type="AlphaFoldDB" id="A0A9D4ISV0"/>
<keyword evidence="2" id="KW-1185">Reference proteome</keyword>
<reference evidence="1" key="2">
    <citation type="submission" date="2020-11" db="EMBL/GenBank/DDBJ databases">
        <authorList>
            <person name="McCartney M.A."/>
            <person name="Auch B."/>
            <person name="Kono T."/>
            <person name="Mallez S."/>
            <person name="Becker A."/>
            <person name="Gohl D.M."/>
            <person name="Silverstein K.A.T."/>
            <person name="Koren S."/>
            <person name="Bechman K.B."/>
            <person name="Herman A."/>
            <person name="Abrahante J.E."/>
            <person name="Garbe J."/>
        </authorList>
    </citation>
    <scope>NUCLEOTIDE SEQUENCE</scope>
    <source>
        <strain evidence="1">Duluth1</strain>
        <tissue evidence="1">Whole animal</tissue>
    </source>
</reference>